<reference evidence="1" key="1">
    <citation type="submission" date="2021-02" db="EMBL/GenBank/DDBJ databases">
        <authorList>
            <person name="Nowell W R."/>
        </authorList>
    </citation>
    <scope>NUCLEOTIDE SEQUENCE</scope>
</reference>
<protein>
    <submittedName>
        <fullName evidence="1">Uncharacterized protein</fullName>
    </submittedName>
</protein>
<dbReference type="Proteomes" id="UP000663864">
    <property type="component" value="Unassembled WGS sequence"/>
</dbReference>
<dbReference type="AlphaFoldDB" id="A0A815VVM9"/>
<accession>A0A815VVM9</accession>
<evidence type="ECO:0000313" key="1">
    <source>
        <dbReference type="EMBL" id="CAF1537119.1"/>
    </source>
</evidence>
<gene>
    <name evidence="1" type="ORF">ZHD862_LOCUS38948</name>
</gene>
<comment type="caution">
    <text evidence="1">The sequence shown here is derived from an EMBL/GenBank/DDBJ whole genome shotgun (WGS) entry which is preliminary data.</text>
</comment>
<sequence length="51" mass="5650">SNSQRCTNRANITLASSIAKFCPIQFRGPAAKGITIKPKYGLLTRIKPRNF</sequence>
<name>A0A815VVM9_9BILA</name>
<evidence type="ECO:0000313" key="2">
    <source>
        <dbReference type="Proteomes" id="UP000663864"/>
    </source>
</evidence>
<organism evidence="1 2">
    <name type="scientific">Rotaria sordida</name>
    <dbReference type="NCBI Taxonomy" id="392033"/>
    <lineage>
        <taxon>Eukaryota</taxon>
        <taxon>Metazoa</taxon>
        <taxon>Spiralia</taxon>
        <taxon>Gnathifera</taxon>
        <taxon>Rotifera</taxon>
        <taxon>Eurotatoria</taxon>
        <taxon>Bdelloidea</taxon>
        <taxon>Philodinida</taxon>
        <taxon>Philodinidae</taxon>
        <taxon>Rotaria</taxon>
    </lineage>
</organism>
<dbReference type="EMBL" id="CAJNOT010012193">
    <property type="protein sequence ID" value="CAF1537119.1"/>
    <property type="molecule type" value="Genomic_DNA"/>
</dbReference>
<feature type="non-terminal residue" evidence="1">
    <location>
        <position position="1"/>
    </location>
</feature>
<proteinExistence type="predicted"/>